<keyword evidence="4" id="KW-1185">Reference proteome</keyword>
<accession>A0AAE4CS59</accession>
<feature type="region of interest" description="Disordered" evidence="1">
    <location>
        <begin position="1"/>
        <end position="22"/>
    </location>
</feature>
<protein>
    <recommendedName>
        <fullName evidence="2">DUF397 domain-containing protein</fullName>
    </recommendedName>
</protein>
<evidence type="ECO:0000259" key="2">
    <source>
        <dbReference type="Pfam" id="PF04149"/>
    </source>
</evidence>
<sequence>MNKSGLTENWRKSTHSQHSGCVEARTESGFVQVRDSKIPDSRLLSFHDRCWTAFVGAVCAGTISHLPVIGLFVAASFVAQLGWPGAVVAGTTDMMR</sequence>
<dbReference type="Pfam" id="PF04149">
    <property type="entry name" value="DUF397"/>
    <property type="match status" value="1"/>
</dbReference>
<feature type="domain" description="DUF397" evidence="2">
    <location>
        <begin position="9"/>
        <end position="58"/>
    </location>
</feature>
<dbReference type="EMBL" id="JAVDYC010000001">
    <property type="protein sequence ID" value="MDR7323801.1"/>
    <property type="molecule type" value="Genomic_DNA"/>
</dbReference>
<proteinExistence type="predicted"/>
<dbReference type="AlphaFoldDB" id="A0AAE4CS59"/>
<comment type="caution">
    <text evidence="3">The sequence shown here is derived from an EMBL/GenBank/DDBJ whole genome shotgun (WGS) entry which is preliminary data.</text>
</comment>
<dbReference type="InterPro" id="IPR007278">
    <property type="entry name" value="DUF397"/>
</dbReference>
<reference evidence="3 4" key="1">
    <citation type="submission" date="2023-07" db="EMBL/GenBank/DDBJ databases">
        <title>Sequencing the genomes of 1000 actinobacteria strains.</title>
        <authorList>
            <person name="Klenk H.-P."/>
        </authorList>
    </citation>
    <scope>NUCLEOTIDE SEQUENCE [LARGE SCALE GENOMIC DNA]</scope>
    <source>
        <strain evidence="3 4">DSM 44711</strain>
    </source>
</reference>
<organism evidence="3 4">
    <name type="scientific">Catenuloplanes niger</name>
    <dbReference type="NCBI Taxonomy" id="587534"/>
    <lineage>
        <taxon>Bacteria</taxon>
        <taxon>Bacillati</taxon>
        <taxon>Actinomycetota</taxon>
        <taxon>Actinomycetes</taxon>
        <taxon>Micromonosporales</taxon>
        <taxon>Micromonosporaceae</taxon>
        <taxon>Catenuloplanes</taxon>
    </lineage>
</organism>
<evidence type="ECO:0000313" key="3">
    <source>
        <dbReference type="EMBL" id="MDR7323801.1"/>
    </source>
</evidence>
<dbReference type="Proteomes" id="UP001183629">
    <property type="component" value="Unassembled WGS sequence"/>
</dbReference>
<evidence type="ECO:0000313" key="4">
    <source>
        <dbReference type="Proteomes" id="UP001183629"/>
    </source>
</evidence>
<gene>
    <name evidence="3" type="ORF">J2S44_004051</name>
</gene>
<dbReference type="RefSeq" id="WP_310416262.1">
    <property type="nucleotide sequence ID" value="NZ_JAVDYC010000001.1"/>
</dbReference>
<evidence type="ECO:0000256" key="1">
    <source>
        <dbReference type="SAM" id="MobiDB-lite"/>
    </source>
</evidence>
<name>A0AAE4CS59_9ACTN</name>